<feature type="coiled-coil region" evidence="8">
    <location>
        <begin position="226"/>
        <end position="253"/>
    </location>
</feature>
<dbReference type="PROSITE" id="PS50885">
    <property type="entry name" value="HAMP"/>
    <property type="match status" value="1"/>
</dbReference>
<dbReference type="InterPro" id="IPR003594">
    <property type="entry name" value="HATPase_dom"/>
</dbReference>
<keyword evidence="6 12" id="KW-0418">Kinase</keyword>
<feature type="transmembrane region" description="Helical" evidence="9">
    <location>
        <begin position="6"/>
        <end position="29"/>
    </location>
</feature>
<protein>
    <recommendedName>
        <fullName evidence="3">histidine kinase</fullName>
        <ecNumber evidence="3">2.7.13.3</ecNumber>
    </recommendedName>
</protein>
<dbReference type="InterPro" id="IPR003660">
    <property type="entry name" value="HAMP_dom"/>
</dbReference>
<dbReference type="GO" id="GO:0016036">
    <property type="term" value="P:cellular response to phosphate starvation"/>
    <property type="evidence" value="ECO:0007669"/>
    <property type="project" value="TreeGrafter"/>
</dbReference>
<dbReference type="InterPro" id="IPR050351">
    <property type="entry name" value="BphY/WalK/GraS-like"/>
</dbReference>
<dbReference type="PRINTS" id="PR00344">
    <property type="entry name" value="BCTRLSENSOR"/>
</dbReference>
<dbReference type="InterPro" id="IPR036890">
    <property type="entry name" value="HATPase_C_sf"/>
</dbReference>
<sequence length="471" mass="54643">MKLPYFYQQFLGFLAVIVLLMTVTIISLVHFGRESALRSVENRLFQYAESVTDENIKYDDLLTIQQLLNDQGVSFFVFDEQGALIYPFLSSEFEARVAPEYVDRLQTGENLSLITSQEDMLGNPRETSLIYSPYFDEQSGEYAGFITVSSPVSHIDAQMDDLKENLFNAFLLSAILAIIMSAIFARYQVNRVNRLRKAAHQVAEGEYSIRLDHKERDEIDYLSRDFNRMVSALKQSQEEVNRQEERRKTFMQDAAHEMRTPLTTINGLLEGLEYDVIPEKQKLRSIHLMRKETRRLIRLVNENMDYENIRSNRIVLNKQSIPLEELMEEIKEQMRDMVRDSTNKLIIQDFEELIIYADYDRLKQILVNLIKNAMQFTHHGTIIVKGNKTADGIRISIKDTGIGMSEEEIRFIWERYFKADSSRVNTKYGESGLGLAIVQQLVELHKATIEVESEVDKGTTFTIEFPDTDLM</sequence>
<dbReference type="Pfam" id="PF00512">
    <property type="entry name" value="HisKA"/>
    <property type="match status" value="1"/>
</dbReference>
<dbReference type="PANTHER" id="PTHR45453">
    <property type="entry name" value="PHOSPHATE REGULON SENSOR PROTEIN PHOR"/>
    <property type="match status" value="1"/>
</dbReference>
<dbReference type="InterPro" id="IPR005467">
    <property type="entry name" value="His_kinase_dom"/>
</dbReference>
<evidence type="ECO:0000256" key="5">
    <source>
        <dbReference type="ARBA" id="ARBA00022679"/>
    </source>
</evidence>
<evidence type="ECO:0000256" key="3">
    <source>
        <dbReference type="ARBA" id="ARBA00012438"/>
    </source>
</evidence>
<dbReference type="InterPro" id="IPR004358">
    <property type="entry name" value="Sig_transdc_His_kin-like_C"/>
</dbReference>
<dbReference type="SMART" id="SM00387">
    <property type="entry name" value="HATPase_c"/>
    <property type="match status" value="1"/>
</dbReference>
<dbReference type="PROSITE" id="PS50109">
    <property type="entry name" value="HIS_KIN"/>
    <property type="match status" value="1"/>
</dbReference>
<dbReference type="FunFam" id="3.30.565.10:FF:000006">
    <property type="entry name" value="Sensor histidine kinase WalK"/>
    <property type="match status" value="1"/>
</dbReference>
<dbReference type="GO" id="GO:0004721">
    <property type="term" value="F:phosphoprotein phosphatase activity"/>
    <property type="evidence" value="ECO:0007669"/>
    <property type="project" value="TreeGrafter"/>
</dbReference>
<keyword evidence="5" id="KW-0808">Transferase</keyword>
<dbReference type="CDD" id="cd00082">
    <property type="entry name" value="HisKA"/>
    <property type="match status" value="1"/>
</dbReference>
<reference evidence="12 13" key="1">
    <citation type="submission" date="2018-03" db="EMBL/GenBank/DDBJ databases">
        <title>Genomic Encyclopedia of Archaeal and Bacterial Type Strains, Phase II (KMG-II): from individual species to whole genera.</title>
        <authorList>
            <person name="Goeker M."/>
        </authorList>
    </citation>
    <scope>NUCLEOTIDE SEQUENCE [LARGE SCALE GENOMIC DNA]</scope>
    <source>
        <strain evidence="12 13">DSM 13175</strain>
    </source>
</reference>
<keyword evidence="13" id="KW-1185">Reference proteome</keyword>
<dbReference type="SMART" id="SM00304">
    <property type="entry name" value="HAMP"/>
    <property type="match status" value="1"/>
</dbReference>
<feature type="transmembrane region" description="Helical" evidence="9">
    <location>
        <begin position="166"/>
        <end position="187"/>
    </location>
</feature>
<evidence type="ECO:0000256" key="2">
    <source>
        <dbReference type="ARBA" id="ARBA00004370"/>
    </source>
</evidence>
<keyword evidence="9" id="KW-0472">Membrane</keyword>
<evidence type="ECO:0000259" key="11">
    <source>
        <dbReference type="PROSITE" id="PS50885"/>
    </source>
</evidence>
<evidence type="ECO:0000313" key="12">
    <source>
        <dbReference type="EMBL" id="PRY82096.1"/>
    </source>
</evidence>
<comment type="subcellular location">
    <subcellularLocation>
        <location evidence="2">Membrane</location>
    </subcellularLocation>
</comment>
<evidence type="ECO:0000256" key="4">
    <source>
        <dbReference type="ARBA" id="ARBA00022553"/>
    </source>
</evidence>
<comment type="catalytic activity">
    <reaction evidence="1">
        <text>ATP + protein L-histidine = ADP + protein N-phospho-L-histidine.</text>
        <dbReference type="EC" id="2.7.13.3"/>
    </reaction>
</comment>
<evidence type="ECO:0000256" key="9">
    <source>
        <dbReference type="SAM" id="Phobius"/>
    </source>
</evidence>
<dbReference type="AlphaFoldDB" id="A0A2T0W5W0"/>
<dbReference type="CDD" id="cd06225">
    <property type="entry name" value="HAMP"/>
    <property type="match status" value="1"/>
</dbReference>
<dbReference type="Gene3D" id="3.30.565.10">
    <property type="entry name" value="Histidine kinase-like ATPase, C-terminal domain"/>
    <property type="match status" value="1"/>
</dbReference>
<dbReference type="Proteomes" id="UP000238205">
    <property type="component" value="Unassembled WGS sequence"/>
</dbReference>
<dbReference type="PANTHER" id="PTHR45453:SF1">
    <property type="entry name" value="PHOSPHATE REGULON SENSOR PROTEIN PHOR"/>
    <property type="match status" value="1"/>
</dbReference>
<dbReference type="GO" id="GO:0005886">
    <property type="term" value="C:plasma membrane"/>
    <property type="evidence" value="ECO:0007669"/>
    <property type="project" value="TreeGrafter"/>
</dbReference>
<dbReference type="EMBL" id="PVTO01000016">
    <property type="protein sequence ID" value="PRY82096.1"/>
    <property type="molecule type" value="Genomic_DNA"/>
</dbReference>
<proteinExistence type="predicted"/>
<dbReference type="Gene3D" id="6.10.340.10">
    <property type="match status" value="1"/>
</dbReference>
<keyword evidence="9" id="KW-1133">Transmembrane helix</keyword>
<dbReference type="Gene3D" id="1.10.287.130">
    <property type="match status" value="1"/>
</dbReference>
<organism evidence="12 13">
    <name type="scientific">Alkalibacterium olivapovliticus</name>
    <dbReference type="NCBI Taxonomy" id="99907"/>
    <lineage>
        <taxon>Bacteria</taxon>
        <taxon>Bacillati</taxon>
        <taxon>Bacillota</taxon>
        <taxon>Bacilli</taxon>
        <taxon>Lactobacillales</taxon>
        <taxon>Carnobacteriaceae</taxon>
        <taxon>Alkalibacterium</taxon>
    </lineage>
</organism>
<gene>
    <name evidence="12" type="ORF">CLV38_1162</name>
</gene>
<dbReference type="GO" id="GO:0000155">
    <property type="term" value="F:phosphorelay sensor kinase activity"/>
    <property type="evidence" value="ECO:0007669"/>
    <property type="project" value="InterPro"/>
</dbReference>
<dbReference type="Pfam" id="PF02518">
    <property type="entry name" value="HATPase_c"/>
    <property type="match status" value="1"/>
</dbReference>
<dbReference type="Pfam" id="PF00672">
    <property type="entry name" value="HAMP"/>
    <property type="match status" value="1"/>
</dbReference>
<dbReference type="InterPro" id="IPR003661">
    <property type="entry name" value="HisK_dim/P_dom"/>
</dbReference>
<evidence type="ECO:0000259" key="10">
    <source>
        <dbReference type="PROSITE" id="PS50109"/>
    </source>
</evidence>
<evidence type="ECO:0000256" key="1">
    <source>
        <dbReference type="ARBA" id="ARBA00000085"/>
    </source>
</evidence>
<dbReference type="EC" id="2.7.13.3" evidence="3"/>
<accession>A0A2T0W5W0</accession>
<dbReference type="SMART" id="SM00388">
    <property type="entry name" value="HisKA"/>
    <property type="match status" value="1"/>
</dbReference>
<evidence type="ECO:0000256" key="8">
    <source>
        <dbReference type="SAM" id="Coils"/>
    </source>
</evidence>
<dbReference type="InterPro" id="IPR036097">
    <property type="entry name" value="HisK_dim/P_sf"/>
</dbReference>
<evidence type="ECO:0000256" key="7">
    <source>
        <dbReference type="ARBA" id="ARBA00023012"/>
    </source>
</evidence>
<feature type="domain" description="Histidine kinase" evidence="10">
    <location>
        <begin position="253"/>
        <end position="469"/>
    </location>
</feature>
<keyword evidence="9" id="KW-0812">Transmembrane</keyword>
<dbReference type="SUPFAM" id="SSF47384">
    <property type="entry name" value="Homodimeric domain of signal transducing histidine kinase"/>
    <property type="match status" value="1"/>
</dbReference>
<evidence type="ECO:0000313" key="13">
    <source>
        <dbReference type="Proteomes" id="UP000238205"/>
    </source>
</evidence>
<keyword evidence="8" id="KW-0175">Coiled coil</keyword>
<comment type="caution">
    <text evidence="12">The sequence shown here is derived from an EMBL/GenBank/DDBJ whole genome shotgun (WGS) entry which is preliminary data.</text>
</comment>
<evidence type="ECO:0000256" key="6">
    <source>
        <dbReference type="ARBA" id="ARBA00022777"/>
    </source>
</evidence>
<dbReference type="SUPFAM" id="SSF158472">
    <property type="entry name" value="HAMP domain-like"/>
    <property type="match status" value="1"/>
</dbReference>
<keyword evidence="7" id="KW-0902">Two-component regulatory system</keyword>
<keyword evidence="4" id="KW-0597">Phosphoprotein</keyword>
<dbReference type="SUPFAM" id="SSF55874">
    <property type="entry name" value="ATPase domain of HSP90 chaperone/DNA topoisomerase II/histidine kinase"/>
    <property type="match status" value="1"/>
</dbReference>
<name>A0A2T0W5W0_9LACT</name>
<dbReference type="OrthoDB" id="3436at2"/>
<feature type="domain" description="HAMP" evidence="11">
    <location>
        <begin position="186"/>
        <end position="238"/>
    </location>
</feature>